<keyword evidence="3" id="KW-1185">Reference proteome</keyword>
<evidence type="ECO:0000256" key="1">
    <source>
        <dbReference type="SAM" id="MobiDB-lite"/>
    </source>
</evidence>
<protein>
    <submittedName>
        <fullName evidence="2">Uncharacterized protein</fullName>
    </submittedName>
</protein>
<dbReference type="AlphaFoldDB" id="A0A2P5E9B9"/>
<name>A0A2P5E9B9_TREOI</name>
<sequence>MKTLKKNSGAARKILNTSGFGFNYSAQRIEAAVGAHPKSSQFRYKSIRNYDKPDELVGNDRAMGSLAAGPNERLYHWAREEPLLDDNTSQFESTERGVGDDNIEPRHEESSAGESASSSKKKERHRLWLMVEFGDSLFNA</sequence>
<organism evidence="2 3">
    <name type="scientific">Trema orientale</name>
    <name type="common">Charcoal tree</name>
    <name type="synonym">Celtis orientalis</name>
    <dbReference type="NCBI Taxonomy" id="63057"/>
    <lineage>
        <taxon>Eukaryota</taxon>
        <taxon>Viridiplantae</taxon>
        <taxon>Streptophyta</taxon>
        <taxon>Embryophyta</taxon>
        <taxon>Tracheophyta</taxon>
        <taxon>Spermatophyta</taxon>
        <taxon>Magnoliopsida</taxon>
        <taxon>eudicotyledons</taxon>
        <taxon>Gunneridae</taxon>
        <taxon>Pentapetalae</taxon>
        <taxon>rosids</taxon>
        <taxon>fabids</taxon>
        <taxon>Rosales</taxon>
        <taxon>Cannabaceae</taxon>
        <taxon>Trema</taxon>
    </lineage>
</organism>
<gene>
    <name evidence="2" type="ORF">TorRG33x02_221060</name>
</gene>
<dbReference type="PANTHER" id="PTHR46929">
    <property type="entry name" value="EXPRESSED PROTEIN"/>
    <property type="match status" value="1"/>
</dbReference>
<accession>A0A2P5E9B9</accession>
<dbReference type="PANTHER" id="PTHR46929:SF3">
    <property type="entry name" value="MYB_SANT-LIKE DOMAIN-CONTAINING PROTEIN"/>
    <property type="match status" value="1"/>
</dbReference>
<reference evidence="3" key="1">
    <citation type="submission" date="2016-06" db="EMBL/GenBank/DDBJ databases">
        <title>Parallel loss of symbiosis genes in relatives of nitrogen-fixing non-legume Parasponia.</title>
        <authorList>
            <person name="Van Velzen R."/>
            <person name="Holmer R."/>
            <person name="Bu F."/>
            <person name="Rutten L."/>
            <person name="Van Zeijl A."/>
            <person name="Liu W."/>
            <person name="Santuari L."/>
            <person name="Cao Q."/>
            <person name="Sharma T."/>
            <person name="Shen D."/>
            <person name="Roswanjaya Y."/>
            <person name="Wardhani T."/>
            <person name="Kalhor M.S."/>
            <person name="Jansen J."/>
            <person name="Van den Hoogen J."/>
            <person name="Gungor B."/>
            <person name="Hartog M."/>
            <person name="Hontelez J."/>
            <person name="Verver J."/>
            <person name="Yang W.-C."/>
            <person name="Schijlen E."/>
            <person name="Repin R."/>
            <person name="Schilthuizen M."/>
            <person name="Schranz E."/>
            <person name="Heidstra R."/>
            <person name="Miyata K."/>
            <person name="Fedorova E."/>
            <person name="Kohlen W."/>
            <person name="Bisseling T."/>
            <person name="Smit S."/>
            <person name="Geurts R."/>
        </authorList>
    </citation>
    <scope>NUCLEOTIDE SEQUENCE [LARGE SCALE GENOMIC DNA]</scope>
    <source>
        <strain evidence="3">cv. RG33-2</strain>
    </source>
</reference>
<evidence type="ECO:0000313" key="2">
    <source>
        <dbReference type="EMBL" id="PON82111.1"/>
    </source>
</evidence>
<comment type="caution">
    <text evidence="2">The sequence shown here is derived from an EMBL/GenBank/DDBJ whole genome shotgun (WGS) entry which is preliminary data.</text>
</comment>
<feature type="region of interest" description="Disordered" evidence="1">
    <location>
        <begin position="85"/>
        <end position="123"/>
    </location>
</feature>
<dbReference type="InParanoid" id="A0A2P5E9B9"/>
<proteinExistence type="predicted"/>
<dbReference type="Proteomes" id="UP000237000">
    <property type="component" value="Unassembled WGS sequence"/>
</dbReference>
<dbReference type="EMBL" id="JXTC01000202">
    <property type="protein sequence ID" value="PON82111.1"/>
    <property type="molecule type" value="Genomic_DNA"/>
</dbReference>
<evidence type="ECO:0000313" key="3">
    <source>
        <dbReference type="Proteomes" id="UP000237000"/>
    </source>
</evidence>
<feature type="compositionally biased region" description="Basic and acidic residues" evidence="1">
    <location>
        <begin position="93"/>
        <end position="110"/>
    </location>
</feature>